<keyword evidence="3" id="KW-0967">Endosome</keyword>
<organism evidence="6 7">
    <name type="scientific">Euplotes crassus</name>
    <dbReference type="NCBI Taxonomy" id="5936"/>
    <lineage>
        <taxon>Eukaryota</taxon>
        <taxon>Sar</taxon>
        <taxon>Alveolata</taxon>
        <taxon>Ciliophora</taxon>
        <taxon>Intramacronucleata</taxon>
        <taxon>Spirotrichea</taxon>
        <taxon>Hypotrichia</taxon>
        <taxon>Euplotida</taxon>
        <taxon>Euplotidae</taxon>
        <taxon>Moneuplotes</taxon>
    </lineage>
</organism>
<dbReference type="Pfam" id="PF03357">
    <property type="entry name" value="Snf7"/>
    <property type="match status" value="1"/>
</dbReference>
<dbReference type="Gene3D" id="1.10.287.1060">
    <property type="entry name" value="ESAT-6-like"/>
    <property type="match status" value="1"/>
</dbReference>
<protein>
    <recommendedName>
        <fullName evidence="8">SNF7 family protein</fullName>
    </recommendedName>
</protein>
<evidence type="ECO:0000313" key="6">
    <source>
        <dbReference type="EMBL" id="CAI2377790.1"/>
    </source>
</evidence>
<dbReference type="Proteomes" id="UP001295684">
    <property type="component" value="Unassembled WGS sequence"/>
</dbReference>
<feature type="coiled-coil region" evidence="4">
    <location>
        <begin position="32"/>
        <end position="66"/>
    </location>
</feature>
<evidence type="ECO:0000256" key="3">
    <source>
        <dbReference type="ARBA" id="ARBA00022753"/>
    </source>
</evidence>
<evidence type="ECO:0000256" key="2">
    <source>
        <dbReference type="ARBA" id="ARBA00006190"/>
    </source>
</evidence>
<comment type="caution">
    <text evidence="6">The sequence shown here is derived from an EMBL/GenBank/DDBJ whole genome shotgun (WGS) entry which is preliminary data.</text>
</comment>
<dbReference type="AlphaFoldDB" id="A0AAD1XRT7"/>
<feature type="compositionally biased region" description="Acidic residues" evidence="5">
    <location>
        <begin position="202"/>
        <end position="211"/>
    </location>
</feature>
<comment type="similarity">
    <text evidence="2">Belongs to the SNF7 family.</text>
</comment>
<evidence type="ECO:0000256" key="4">
    <source>
        <dbReference type="SAM" id="Coils"/>
    </source>
</evidence>
<dbReference type="PANTHER" id="PTHR22761">
    <property type="entry name" value="CHARGED MULTIVESICULAR BODY PROTEIN"/>
    <property type="match status" value="1"/>
</dbReference>
<proteinExistence type="inferred from homology"/>
<keyword evidence="4" id="KW-0175">Coiled coil</keyword>
<dbReference type="GO" id="GO:0006900">
    <property type="term" value="P:vesicle budding from membrane"/>
    <property type="evidence" value="ECO:0007669"/>
    <property type="project" value="TreeGrafter"/>
</dbReference>
<evidence type="ECO:0000256" key="1">
    <source>
        <dbReference type="ARBA" id="ARBA00004177"/>
    </source>
</evidence>
<name>A0AAD1XRT7_EUPCR</name>
<keyword evidence="7" id="KW-1185">Reference proteome</keyword>
<evidence type="ECO:0000313" key="7">
    <source>
        <dbReference type="Proteomes" id="UP001295684"/>
    </source>
</evidence>
<evidence type="ECO:0008006" key="8">
    <source>
        <dbReference type="Google" id="ProtNLM"/>
    </source>
</evidence>
<accession>A0AAD1XRT7</accession>
<dbReference type="GO" id="GO:0009898">
    <property type="term" value="C:cytoplasmic side of plasma membrane"/>
    <property type="evidence" value="ECO:0007669"/>
    <property type="project" value="TreeGrafter"/>
</dbReference>
<evidence type="ECO:0000256" key="5">
    <source>
        <dbReference type="SAM" id="MobiDB-lite"/>
    </source>
</evidence>
<dbReference type="GO" id="GO:0005771">
    <property type="term" value="C:multivesicular body"/>
    <property type="evidence" value="ECO:0007669"/>
    <property type="project" value="TreeGrafter"/>
</dbReference>
<gene>
    <name evidence="6" type="ORF">ECRASSUSDP1_LOCUS19180</name>
</gene>
<dbReference type="EMBL" id="CAMPGE010019458">
    <property type="protein sequence ID" value="CAI2377790.1"/>
    <property type="molecule type" value="Genomic_DNA"/>
</dbReference>
<sequence>MSWLFGGKKKKTKKTPPKIDIYSTKKKIDDQVKFTEMKITKHEKLIEDLKQDAKAALKKKDRKKAIMLMKKKKLYEAENSKLEGMRMMMEQQQMNMDREINNKNVFECMIEGNKAVEHLTKEADIDQFEDIREKHIEFEDRNLEINDFFAGYLDDQCADAEDDIQELIDEIEKEEMDKINNIINRPLPAAKVHSKEEKVSREEEDLLAELN</sequence>
<reference evidence="6" key="1">
    <citation type="submission" date="2023-07" db="EMBL/GenBank/DDBJ databases">
        <authorList>
            <consortium name="AG Swart"/>
            <person name="Singh M."/>
            <person name="Singh A."/>
            <person name="Seah K."/>
            <person name="Emmerich C."/>
        </authorList>
    </citation>
    <scope>NUCLEOTIDE SEQUENCE</scope>
    <source>
        <strain evidence="6">DP1</strain>
    </source>
</reference>
<dbReference type="GO" id="GO:0032511">
    <property type="term" value="P:late endosome to vacuole transport via multivesicular body sorting pathway"/>
    <property type="evidence" value="ECO:0007669"/>
    <property type="project" value="TreeGrafter"/>
</dbReference>
<dbReference type="GO" id="GO:0000815">
    <property type="term" value="C:ESCRT III complex"/>
    <property type="evidence" value="ECO:0007669"/>
    <property type="project" value="TreeGrafter"/>
</dbReference>
<feature type="region of interest" description="Disordered" evidence="5">
    <location>
        <begin position="190"/>
        <end position="211"/>
    </location>
</feature>
<dbReference type="PANTHER" id="PTHR22761:SF10">
    <property type="entry name" value="GH13992P"/>
    <property type="match status" value="1"/>
</dbReference>
<dbReference type="InterPro" id="IPR005024">
    <property type="entry name" value="Snf7_fam"/>
</dbReference>
<comment type="subcellular location">
    <subcellularLocation>
        <location evidence="1">Endosome</location>
    </subcellularLocation>
</comment>